<gene>
    <name evidence="3" type="ORF">DFR34_107129</name>
</gene>
<evidence type="ECO:0000256" key="1">
    <source>
        <dbReference type="SAM" id="Phobius"/>
    </source>
</evidence>
<feature type="transmembrane region" description="Helical" evidence="1">
    <location>
        <begin position="86"/>
        <end position="104"/>
    </location>
</feature>
<feature type="transmembrane region" description="Helical" evidence="1">
    <location>
        <begin position="201"/>
        <end position="227"/>
    </location>
</feature>
<dbReference type="InterPro" id="IPR002656">
    <property type="entry name" value="Acyl_transf_3_dom"/>
</dbReference>
<reference evidence="3 4" key="1">
    <citation type="submission" date="2018-05" db="EMBL/GenBank/DDBJ databases">
        <title>Genomic Encyclopedia of Type Strains, Phase IV (KMG-IV): sequencing the most valuable type-strain genomes for metagenomic binning, comparative biology and taxonomic classification.</title>
        <authorList>
            <person name="Goeker M."/>
        </authorList>
    </citation>
    <scope>NUCLEOTIDE SEQUENCE [LARGE SCALE GENOMIC DNA]</scope>
    <source>
        <strain evidence="3 4">DSM 29661</strain>
    </source>
</reference>
<evidence type="ECO:0000313" key="4">
    <source>
        <dbReference type="Proteomes" id="UP000247555"/>
    </source>
</evidence>
<keyword evidence="3" id="KW-0012">Acyltransferase</keyword>
<feature type="transmembrane region" description="Helical" evidence="1">
    <location>
        <begin position="59"/>
        <end position="79"/>
    </location>
</feature>
<dbReference type="Pfam" id="PF01757">
    <property type="entry name" value="Acyl_transf_3"/>
    <property type="match status" value="1"/>
</dbReference>
<protein>
    <submittedName>
        <fullName evidence="3">Acyltransferase-like protein</fullName>
    </submittedName>
</protein>
<dbReference type="InterPro" id="IPR050879">
    <property type="entry name" value="Acyltransferase_3"/>
</dbReference>
<dbReference type="OrthoDB" id="9814807at2"/>
<feature type="transmembrane region" description="Helical" evidence="1">
    <location>
        <begin position="116"/>
        <end position="132"/>
    </location>
</feature>
<sequence>MGLGFYRYGIVQNRLYAFHVLHLGEMDPWVKNSPLRFVYNIFLVNSLGFDNDLGWNAPAWSISVEFYTYIVFFFFVLLLRPVYKPVFSLILSVLSYAVLVYVARDDPHTLLYTYKYGIFRCMGGFFLGMFVYHLSQRSRIQLKAFPASLIEVALLLIACALIAESHHKAMQLPVFPVFAVIVYVLSIQDVGVVSRFLKMKWMVLLGTLSYSIYMIHMLVFVLTANIWQYVLKLPVSSMTHREGGSPFKVIDTPYADLINLGLIALVIVISYFVYHRFESIFRDYFRRLALRR</sequence>
<keyword evidence="1" id="KW-0812">Transmembrane</keyword>
<dbReference type="PANTHER" id="PTHR23028">
    <property type="entry name" value="ACETYLTRANSFERASE"/>
    <property type="match status" value="1"/>
</dbReference>
<comment type="caution">
    <text evidence="3">The sequence shown here is derived from an EMBL/GenBank/DDBJ whole genome shotgun (WGS) entry which is preliminary data.</text>
</comment>
<keyword evidence="1" id="KW-0472">Membrane</keyword>
<keyword evidence="3" id="KW-0808">Transferase</keyword>
<feature type="transmembrane region" description="Helical" evidence="1">
    <location>
        <begin position="175"/>
        <end position="194"/>
    </location>
</feature>
<organism evidence="3 4">
    <name type="scientific">Rivihabitans pingtungensis</name>
    <dbReference type="NCBI Taxonomy" id="1054498"/>
    <lineage>
        <taxon>Bacteria</taxon>
        <taxon>Pseudomonadati</taxon>
        <taxon>Pseudomonadota</taxon>
        <taxon>Betaproteobacteria</taxon>
        <taxon>Neisseriales</taxon>
        <taxon>Aquaspirillaceae</taxon>
        <taxon>Rivihabitans</taxon>
    </lineage>
</organism>
<name>A0A318KRD4_9NEIS</name>
<dbReference type="EMBL" id="QJKI01000007">
    <property type="protein sequence ID" value="PXX79368.1"/>
    <property type="molecule type" value="Genomic_DNA"/>
</dbReference>
<evidence type="ECO:0000313" key="3">
    <source>
        <dbReference type="EMBL" id="PXX79368.1"/>
    </source>
</evidence>
<feature type="transmembrane region" description="Helical" evidence="1">
    <location>
        <begin position="144"/>
        <end position="163"/>
    </location>
</feature>
<feature type="domain" description="Acyltransferase 3" evidence="2">
    <location>
        <begin position="36"/>
        <end position="230"/>
    </location>
</feature>
<dbReference type="RefSeq" id="WP_110390564.1">
    <property type="nucleotide sequence ID" value="NZ_QJKI01000007.1"/>
</dbReference>
<dbReference type="GO" id="GO:0016747">
    <property type="term" value="F:acyltransferase activity, transferring groups other than amino-acyl groups"/>
    <property type="evidence" value="ECO:0007669"/>
    <property type="project" value="InterPro"/>
</dbReference>
<dbReference type="GO" id="GO:0000271">
    <property type="term" value="P:polysaccharide biosynthetic process"/>
    <property type="evidence" value="ECO:0007669"/>
    <property type="project" value="TreeGrafter"/>
</dbReference>
<keyword evidence="4" id="KW-1185">Reference proteome</keyword>
<dbReference type="PANTHER" id="PTHR23028:SF131">
    <property type="entry name" value="BLR2367 PROTEIN"/>
    <property type="match status" value="1"/>
</dbReference>
<feature type="transmembrane region" description="Helical" evidence="1">
    <location>
        <begin position="257"/>
        <end position="277"/>
    </location>
</feature>
<evidence type="ECO:0000259" key="2">
    <source>
        <dbReference type="Pfam" id="PF01757"/>
    </source>
</evidence>
<dbReference type="AlphaFoldDB" id="A0A318KRD4"/>
<accession>A0A318KRD4</accession>
<keyword evidence="1" id="KW-1133">Transmembrane helix</keyword>
<dbReference type="Proteomes" id="UP000247555">
    <property type="component" value="Unassembled WGS sequence"/>
</dbReference>
<proteinExistence type="predicted"/>
<dbReference type="GO" id="GO:0016020">
    <property type="term" value="C:membrane"/>
    <property type="evidence" value="ECO:0007669"/>
    <property type="project" value="TreeGrafter"/>
</dbReference>